<dbReference type="SFLD" id="SFLDG01082">
    <property type="entry name" value="B12-binding_domain_containing"/>
    <property type="match status" value="1"/>
</dbReference>
<dbReference type="InterPro" id="IPR023404">
    <property type="entry name" value="rSAM_horseshoe"/>
</dbReference>
<keyword evidence="4" id="KW-0408">Iron</keyword>
<name>A0A4R6K153_9ACTN</name>
<dbReference type="GO" id="GO:0051539">
    <property type="term" value="F:4 iron, 4 sulfur cluster binding"/>
    <property type="evidence" value="ECO:0007669"/>
    <property type="project" value="UniProtKB-KW"/>
</dbReference>
<evidence type="ECO:0000256" key="1">
    <source>
        <dbReference type="ARBA" id="ARBA00001966"/>
    </source>
</evidence>
<dbReference type="CDD" id="cd02068">
    <property type="entry name" value="radical_SAM_B12_BD"/>
    <property type="match status" value="1"/>
</dbReference>
<dbReference type="GO" id="GO:0046872">
    <property type="term" value="F:metal ion binding"/>
    <property type="evidence" value="ECO:0007669"/>
    <property type="project" value="UniProtKB-KW"/>
</dbReference>
<reference evidence="8 9" key="1">
    <citation type="submission" date="2019-03" db="EMBL/GenBank/DDBJ databases">
        <title>Sequencing the genomes of 1000 actinobacteria strains.</title>
        <authorList>
            <person name="Klenk H.-P."/>
        </authorList>
    </citation>
    <scope>NUCLEOTIDE SEQUENCE [LARGE SCALE GENOMIC DNA]</scope>
    <source>
        <strain evidence="8 9">DSM 43805</strain>
    </source>
</reference>
<evidence type="ECO:0000259" key="6">
    <source>
        <dbReference type="PROSITE" id="PS51332"/>
    </source>
</evidence>
<dbReference type="InterPro" id="IPR007197">
    <property type="entry name" value="rSAM"/>
</dbReference>
<comment type="cofactor">
    <cofactor evidence="1">
        <name>[4Fe-4S] cluster</name>
        <dbReference type="ChEBI" id="CHEBI:49883"/>
    </cofactor>
</comment>
<evidence type="ECO:0000256" key="4">
    <source>
        <dbReference type="ARBA" id="ARBA00023004"/>
    </source>
</evidence>
<sequence length="624" mass="71160">MDSERKRVALVQKGIWDMTRESMPLAAGYFKAMIESDADTRRSYQVDICNFGGGATLLDMARVLLLEAPAVHVLGFSVLGWNFDDFCKLAELAKQLNPDVLTIFGGNHVTDQGNRVLQRCAAVDVVVNGEGELTVVELLRAYAGPGFRAALPDIAGITYRASDGSVRTTTPRPRIVDLDVIPSPILTGAIELRTADGQPRYDVVLLETNRGCPYSCSFCYWGGATGQKVRKFSPDRLRRELEFCAEQRVERVILCDANFGMFREDEDFVDTFIEVRRRYGYPLNFDTSWAKNKGPVFYRILEKMKGAGLHSAFTLALQSLSPAALTTMRRRNMKVNDWEDLVERLNERGMDSYAELIWGIPGETSESFLAGYDELALEVSRVAVYSHLILPNTEFYENRRDYGLVLIRGADDDFEYVLQHESMTFDENRRMHAFLFWARVIGEHRVLRHIWKPAHDLAGLKPSALLASLDVFMSRQTDPLARDLTRCRDRVVDRLDTTKIKEALLLVHRQESLHPLLRAWWVHHVLPNVSGRHRALLADVLEYDLVTMPVAHAGPDVTVLDDDHYVRRDIAFQYDVPQFLEKPDTSPPEPETVIYDITFRRGFEHHIDSHELVEEYAGRPIRRI</sequence>
<feature type="domain" description="Radical SAM core" evidence="7">
    <location>
        <begin position="198"/>
        <end position="426"/>
    </location>
</feature>
<dbReference type="GO" id="GO:0005829">
    <property type="term" value="C:cytosol"/>
    <property type="evidence" value="ECO:0007669"/>
    <property type="project" value="TreeGrafter"/>
</dbReference>
<comment type="caution">
    <text evidence="8">The sequence shown here is derived from an EMBL/GenBank/DDBJ whole genome shotgun (WGS) entry which is preliminary data.</text>
</comment>
<dbReference type="InterPro" id="IPR051198">
    <property type="entry name" value="BchE-like"/>
</dbReference>
<evidence type="ECO:0000313" key="8">
    <source>
        <dbReference type="EMBL" id="TDO41811.1"/>
    </source>
</evidence>
<dbReference type="NCBIfam" id="NF033712">
    <property type="entry name" value="B12_rSAM_KedN5"/>
    <property type="match status" value="1"/>
</dbReference>
<dbReference type="GO" id="GO:0003824">
    <property type="term" value="F:catalytic activity"/>
    <property type="evidence" value="ECO:0007669"/>
    <property type="project" value="InterPro"/>
</dbReference>
<dbReference type="SFLD" id="SFLDS00029">
    <property type="entry name" value="Radical_SAM"/>
    <property type="match status" value="1"/>
</dbReference>
<dbReference type="Gene3D" id="3.80.30.20">
    <property type="entry name" value="tm_1862 like domain"/>
    <property type="match status" value="1"/>
</dbReference>
<feature type="domain" description="B12-binding" evidence="6">
    <location>
        <begin position="6"/>
        <end position="149"/>
    </location>
</feature>
<dbReference type="SFLD" id="SFLDG01123">
    <property type="entry name" value="methyltransferase_(Class_B)"/>
    <property type="match status" value="1"/>
</dbReference>
<evidence type="ECO:0000256" key="5">
    <source>
        <dbReference type="ARBA" id="ARBA00023014"/>
    </source>
</evidence>
<dbReference type="InterPro" id="IPR006638">
    <property type="entry name" value="Elp3/MiaA/NifB-like_rSAM"/>
</dbReference>
<keyword evidence="9" id="KW-1185">Reference proteome</keyword>
<dbReference type="SMART" id="SM00729">
    <property type="entry name" value="Elp3"/>
    <property type="match status" value="1"/>
</dbReference>
<keyword evidence="3" id="KW-0479">Metal-binding</keyword>
<dbReference type="Gene3D" id="3.40.50.280">
    <property type="entry name" value="Cobalamin-binding domain"/>
    <property type="match status" value="1"/>
</dbReference>
<dbReference type="Pfam" id="PF04055">
    <property type="entry name" value="Radical_SAM"/>
    <property type="match status" value="1"/>
</dbReference>
<protein>
    <submittedName>
        <fullName evidence="8">Radical SAM superfamily enzyme YgiQ (UPF0313 family)</fullName>
    </submittedName>
</protein>
<dbReference type="InterPro" id="IPR034466">
    <property type="entry name" value="Methyltransferase_Class_B"/>
</dbReference>
<dbReference type="PROSITE" id="PS51332">
    <property type="entry name" value="B12_BINDING"/>
    <property type="match status" value="1"/>
</dbReference>
<evidence type="ECO:0000256" key="3">
    <source>
        <dbReference type="ARBA" id="ARBA00022723"/>
    </source>
</evidence>
<organism evidence="8 9">
    <name type="scientific">Paractinoplanes brasiliensis</name>
    <dbReference type="NCBI Taxonomy" id="52695"/>
    <lineage>
        <taxon>Bacteria</taxon>
        <taxon>Bacillati</taxon>
        <taxon>Actinomycetota</taxon>
        <taxon>Actinomycetes</taxon>
        <taxon>Micromonosporales</taxon>
        <taxon>Micromonosporaceae</taxon>
        <taxon>Paractinoplanes</taxon>
    </lineage>
</organism>
<accession>A0A4R6K153</accession>
<dbReference type="Pfam" id="PF02310">
    <property type="entry name" value="B12-binding"/>
    <property type="match status" value="1"/>
</dbReference>
<dbReference type="InterPro" id="IPR006158">
    <property type="entry name" value="Cobalamin-bd"/>
</dbReference>
<evidence type="ECO:0000313" key="9">
    <source>
        <dbReference type="Proteomes" id="UP000294901"/>
    </source>
</evidence>
<keyword evidence="5" id="KW-0411">Iron-sulfur</keyword>
<dbReference type="PANTHER" id="PTHR43409">
    <property type="entry name" value="ANAEROBIC MAGNESIUM-PROTOPORPHYRIN IX MONOMETHYL ESTER CYCLASE-RELATED"/>
    <property type="match status" value="1"/>
</dbReference>
<dbReference type="SUPFAM" id="SSF102114">
    <property type="entry name" value="Radical SAM enzymes"/>
    <property type="match status" value="1"/>
</dbReference>
<gene>
    <name evidence="8" type="ORF">C8E87_5558</name>
</gene>
<proteinExistence type="predicted"/>
<evidence type="ECO:0000256" key="2">
    <source>
        <dbReference type="ARBA" id="ARBA00022691"/>
    </source>
</evidence>
<keyword evidence="2" id="KW-0949">S-adenosyl-L-methionine</keyword>
<dbReference type="GO" id="GO:0031419">
    <property type="term" value="F:cobalamin binding"/>
    <property type="evidence" value="ECO:0007669"/>
    <property type="project" value="InterPro"/>
</dbReference>
<dbReference type="SFLD" id="SFLDF00317">
    <property type="entry name" value="thioacetal_methlytransferase"/>
    <property type="match status" value="1"/>
</dbReference>
<dbReference type="InterPro" id="IPR058240">
    <property type="entry name" value="rSAM_sf"/>
</dbReference>
<dbReference type="Proteomes" id="UP000294901">
    <property type="component" value="Unassembled WGS sequence"/>
</dbReference>
<dbReference type="PROSITE" id="PS51918">
    <property type="entry name" value="RADICAL_SAM"/>
    <property type="match status" value="1"/>
</dbReference>
<dbReference type="AlphaFoldDB" id="A0A4R6K153"/>
<dbReference type="EMBL" id="SNWR01000001">
    <property type="protein sequence ID" value="TDO41811.1"/>
    <property type="molecule type" value="Genomic_DNA"/>
</dbReference>
<dbReference type="RefSeq" id="WP_279536897.1">
    <property type="nucleotide sequence ID" value="NZ_SNWR01000001.1"/>
</dbReference>
<evidence type="ECO:0000259" key="7">
    <source>
        <dbReference type="PROSITE" id="PS51918"/>
    </source>
</evidence>
<dbReference type="CDD" id="cd01335">
    <property type="entry name" value="Radical_SAM"/>
    <property type="match status" value="1"/>
</dbReference>
<dbReference type="SFLD" id="SFLDF00436">
    <property type="entry name" value="pactamycin_C-methyltransferase"/>
    <property type="match status" value="1"/>
</dbReference>
<dbReference type="PANTHER" id="PTHR43409:SF16">
    <property type="entry name" value="SLR0320 PROTEIN"/>
    <property type="match status" value="1"/>
</dbReference>